<gene>
    <name evidence="3" type="ORF">DM194_09800</name>
    <name evidence="4" type="ORF">DM194_17950</name>
</gene>
<keyword evidence="4" id="KW-0614">Plasmid</keyword>
<dbReference type="AlphaFoldDB" id="A0A2U9S9R3"/>
<reference evidence="3 5" key="2">
    <citation type="journal article" date="2019" name="Int. J. Syst. Evol. Microbiol.">
        <title>Azospirillum ramasamyi sp. nov., a novel diazotrophic bacterium isolated from fermented bovine products.</title>
        <authorList>
            <person name="Anandham R."/>
            <person name="Heo J."/>
            <person name="Krishnamoorthy R."/>
            <person name="SenthilKumar M."/>
            <person name="Gopal N.O."/>
            <person name="Kim S.J."/>
            <person name="Kwon S.W."/>
        </authorList>
    </citation>
    <scope>NUCLEOTIDE SEQUENCE [LARGE SCALE GENOMIC DNA]</scope>
    <source>
        <strain evidence="3 5">M2T2B2</strain>
    </source>
</reference>
<reference evidence="4 5" key="1">
    <citation type="submission" date="2018-06" db="EMBL/GenBank/DDBJ databases">
        <title>Complete genome sequencing of Azospirillum sp. M2T2B2.</title>
        <authorList>
            <person name="Heo J."/>
            <person name="Kim S.-J."/>
            <person name="Kwon S.-W."/>
            <person name="Anandham R."/>
        </authorList>
    </citation>
    <scope>NUCLEOTIDE SEQUENCE [LARGE SCALE GENOMIC DNA]</scope>
    <source>
        <strain evidence="4 5">M2T2B2</strain>
        <plasmid evidence="4 5">unnamed7</plasmid>
    </source>
</reference>
<feature type="compositionally biased region" description="Acidic residues" evidence="1">
    <location>
        <begin position="462"/>
        <end position="471"/>
    </location>
</feature>
<dbReference type="KEGG" id="azm:DM194_17950"/>
<dbReference type="SMART" id="SM01126">
    <property type="entry name" value="DDE_Tnp_IS1595"/>
    <property type="match status" value="1"/>
</dbReference>
<organism evidence="4 5">
    <name type="scientific">Azospirillum ramasamyi</name>
    <dbReference type="NCBI Taxonomy" id="682998"/>
    <lineage>
        <taxon>Bacteria</taxon>
        <taxon>Pseudomonadati</taxon>
        <taxon>Pseudomonadota</taxon>
        <taxon>Alphaproteobacteria</taxon>
        <taxon>Rhodospirillales</taxon>
        <taxon>Azospirillaceae</taxon>
        <taxon>Azospirillum</taxon>
    </lineage>
</organism>
<dbReference type="Pfam" id="PF12760">
    <property type="entry name" value="Zn_ribbon_IS1595"/>
    <property type="match status" value="1"/>
</dbReference>
<dbReference type="KEGG" id="azm:DM194_09800"/>
<feature type="compositionally biased region" description="Basic and acidic residues" evidence="1">
    <location>
        <begin position="269"/>
        <end position="280"/>
    </location>
</feature>
<name>A0A2U9S9R3_9PROT</name>
<geneLocation type="plasmid" evidence="4 5">
    <name>unnamed7</name>
</geneLocation>
<feature type="region of interest" description="Disordered" evidence="1">
    <location>
        <begin position="266"/>
        <end position="290"/>
    </location>
</feature>
<protein>
    <submittedName>
        <fullName evidence="4">IS1595 family transposase</fullName>
    </submittedName>
</protein>
<sequence>MRLPVECRPRGRSAVGNERFYKICQDFDLSIHTDADELTARFTDEAQARTFFETLVWPDGPFCPHCKSVKVYRFNSVKTTRSGEARAPRVGLFECGNCAAQFTVKTFTPLHGTKLPLLKWIKALFYLLSSSKGVSSVVLARHLGVTQPTAWKMAHAVRELLDYRHESEPVLDGEVEIDTKRIGGEPRKDGYTKYVWNPRGKGSDKAIVVIMNAREGRVRTGVVSGESAAELASVIKAVVKPDAHLMTDGDKALAVVGRDFGGHSSVNHGAEEYARVERKDGKRPRKRRRNAELRDDERNVHVNHAEGFAGLLERSRFGVYHRFSRVHLSRYLDEAAWLWSSASSRTMTTTDGHSQGEVQAEPFVFQLMTLMPRALGRQIRWSAKGGLFWPPPLQDGDPPAPSRVLMLARAEEKDSKGHGLPRKYREAPKGTRRTRSLPGPVRLRATSPPLRPLRPAPPPPDYTDEEIDGLY</sequence>
<evidence type="ECO:0000256" key="1">
    <source>
        <dbReference type="SAM" id="MobiDB-lite"/>
    </source>
</evidence>
<dbReference type="NCBIfam" id="NF033547">
    <property type="entry name" value="transpos_IS1595"/>
    <property type="match status" value="1"/>
</dbReference>
<feature type="domain" description="ISXO2-like transposase" evidence="2">
    <location>
        <begin position="170"/>
        <end position="340"/>
    </location>
</feature>
<evidence type="ECO:0000313" key="3">
    <source>
        <dbReference type="EMBL" id="AWU94534.1"/>
    </source>
</evidence>
<evidence type="ECO:0000259" key="2">
    <source>
        <dbReference type="SMART" id="SM01126"/>
    </source>
</evidence>
<dbReference type="Proteomes" id="UP000249605">
    <property type="component" value="Chromosome"/>
</dbReference>
<dbReference type="OrthoDB" id="271821at2"/>
<dbReference type="Proteomes" id="UP000249605">
    <property type="component" value="Plasmid unnamed7"/>
</dbReference>
<proteinExistence type="predicted"/>
<dbReference type="EMBL" id="CP029829">
    <property type="protein sequence ID" value="AWU94534.1"/>
    <property type="molecule type" value="Genomic_DNA"/>
</dbReference>
<accession>A0A2U9S9R3</accession>
<dbReference type="Pfam" id="PF12762">
    <property type="entry name" value="DDE_Tnp_IS1595"/>
    <property type="match status" value="1"/>
</dbReference>
<dbReference type="InterPro" id="IPR024445">
    <property type="entry name" value="Tnp_ISXO2-like"/>
</dbReference>
<feature type="region of interest" description="Disordered" evidence="1">
    <location>
        <begin position="411"/>
        <end position="471"/>
    </location>
</feature>
<dbReference type="EMBL" id="CP029831">
    <property type="protein sequence ID" value="AWU96192.1"/>
    <property type="molecule type" value="Genomic_DNA"/>
</dbReference>
<feature type="compositionally biased region" description="Basic and acidic residues" evidence="1">
    <location>
        <begin position="411"/>
        <end position="429"/>
    </location>
</feature>
<keyword evidence="5" id="KW-1185">Reference proteome</keyword>
<evidence type="ECO:0000313" key="4">
    <source>
        <dbReference type="EMBL" id="AWU96192.1"/>
    </source>
</evidence>
<feature type="compositionally biased region" description="Pro residues" evidence="1">
    <location>
        <begin position="449"/>
        <end position="461"/>
    </location>
</feature>
<evidence type="ECO:0000313" key="5">
    <source>
        <dbReference type="Proteomes" id="UP000249605"/>
    </source>
</evidence>
<dbReference type="InterPro" id="IPR024442">
    <property type="entry name" value="Transposase_Zn_ribbon"/>
</dbReference>